<dbReference type="InterPro" id="IPR036388">
    <property type="entry name" value="WH-like_DNA-bd_sf"/>
</dbReference>
<dbReference type="KEGG" id="ppru:FDP22_07610"/>
<dbReference type="InterPro" id="IPR039425">
    <property type="entry name" value="RNA_pol_sigma-70-like"/>
</dbReference>
<evidence type="ECO:0000256" key="4">
    <source>
        <dbReference type="ARBA" id="ARBA00023163"/>
    </source>
</evidence>
<dbReference type="CDD" id="cd06171">
    <property type="entry name" value="Sigma70_r4"/>
    <property type="match status" value="1"/>
</dbReference>
<feature type="domain" description="RNA polymerase sigma-70 region 2" evidence="5">
    <location>
        <begin position="24"/>
        <end position="91"/>
    </location>
</feature>
<keyword evidence="8" id="KW-1185">Reference proteome</keyword>
<dbReference type="OrthoDB" id="9784272at2"/>
<dbReference type="InterPro" id="IPR007627">
    <property type="entry name" value="RNA_pol_sigma70_r2"/>
</dbReference>
<proteinExistence type="inferred from homology"/>
<evidence type="ECO:0000256" key="2">
    <source>
        <dbReference type="ARBA" id="ARBA00023015"/>
    </source>
</evidence>
<dbReference type="NCBIfam" id="TIGR02937">
    <property type="entry name" value="sigma70-ECF"/>
    <property type="match status" value="1"/>
</dbReference>
<evidence type="ECO:0000256" key="3">
    <source>
        <dbReference type="ARBA" id="ARBA00023082"/>
    </source>
</evidence>
<keyword evidence="2" id="KW-0805">Transcription regulation</keyword>
<dbReference type="GO" id="GO:0006352">
    <property type="term" value="P:DNA-templated transcription initiation"/>
    <property type="evidence" value="ECO:0007669"/>
    <property type="project" value="InterPro"/>
</dbReference>
<dbReference type="PANTHER" id="PTHR43133">
    <property type="entry name" value="RNA POLYMERASE ECF-TYPE SIGMA FACTO"/>
    <property type="match status" value="1"/>
</dbReference>
<evidence type="ECO:0000313" key="8">
    <source>
        <dbReference type="Proteomes" id="UP000305888"/>
    </source>
</evidence>
<organism evidence="7 8">
    <name type="scientific">Paroceanicella profunda</name>
    <dbReference type="NCBI Taxonomy" id="2579971"/>
    <lineage>
        <taxon>Bacteria</taxon>
        <taxon>Pseudomonadati</taxon>
        <taxon>Pseudomonadota</taxon>
        <taxon>Alphaproteobacteria</taxon>
        <taxon>Rhodobacterales</taxon>
        <taxon>Paracoccaceae</taxon>
        <taxon>Paroceanicella</taxon>
    </lineage>
</organism>
<dbReference type="Pfam" id="PF08281">
    <property type="entry name" value="Sigma70_r4_2"/>
    <property type="match status" value="1"/>
</dbReference>
<keyword evidence="3" id="KW-0731">Sigma factor</keyword>
<evidence type="ECO:0000259" key="5">
    <source>
        <dbReference type="Pfam" id="PF04542"/>
    </source>
</evidence>
<dbReference type="Proteomes" id="UP000305888">
    <property type="component" value="Chromosome"/>
</dbReference>
<sequence>MRAEHRVLLERVARHRDRAAFALLFAHFGPRIKALMVRAGADHAQADDLAQDVMLTVWRKVDLYHPERGSVQGWVYTIARNARIDRLRRGSARAYEDVEALDLASDAPDGEEGVLSSEICEHVGAAIATLPEEQRTIIEYAYAQDLSQTQIARKLKLPLGTVKSRMRLAYVRLRDRLEELR</sequence>
<dbReference type="InterPro" id="IPR013324">
    <property type="entry name" value="RNA_pol_sigma_r3/r4-like"/>
</dbReference>
<reference evidence="7 8" key="1">
    <citation type="submission" date="2019-06" db="EMBL/GenBank/DDBJ databases">
        <title>Genome sequence of Rhodobacteraceae bacterium D4M1.</title>
        <authorList>
            <person name="Cao J."/>
        </authorList>
    </citation>
    <scope>NUCLEOTIDE SEQUENCE [LARGE SCALE GENOMIC DNA]</scope>
    <source>
        <strain evidence="7 8">D4M1</strain>
    </source>
</reference>
<dbReference type="Gene3D" id="1.10.1740.10">
    <property type="match status" value="1"/>
</dbReference>
<dbReference type="SUPFAM" id="SSF88659">
    <property type="entry name" value="Sigma3 and sigma4 domains of RNA polymerase sigma factors"/>
    <property type="match status" value="1"/>
</dbReference>
<dbReference type="EMBL" id="CP040818">
    <property type="protein sequence ID" value="QDL93625.1"/>
    <property type="molecule type" value="Genomic_DNA"/>
</dbReference>
<evidence type="ECO:0000256" key="1">
    <source>
        <dbReference type="ARBA" id="ARBA00010641"/>
    </source>
</evidence>
<dbReference type="AlphaFoldDB" id="A0A5B8FYN2"/>
<gene>
    <name evidence="7" type="ORF">FDP22_07610</name>
</gene>
<dbReference type="GO" id="GO:0003677">
    <property type="term" value="F:DNA binding"/>
    <property type="evidence" value="ECO:0007669"/>
    <property type="project" value="InterPro"/>
</dbReference>
<dbReference type="PANTHER" id="PTHR43133:SF62">
    <property type="entry name" value="RNA POLYMERASE SIGMA FACTOR SIGZ"/>
    <property type="match status" value="1"/>
</dbReference>
<comment type="similarity">
    <text evidence="1">Belongs to the sigma-70 factor family. ECF subfamily.</text>
</comment>
<dbReference type="InterPro" id="IPR013249">
    <property type="entry name" value="RNA_pol_sigma70_r4_t2"/>
</dbReference>
<dbReference type="SUPFAM" id="SSF88946">
    <property type="entry name" value="Sigma2 domain of RNA polymerase sigma factors"/>
    <property type="match status" value="1"/>
</dbReference>
<dbReference type="InterPro" id="IPR013325">
    <property type="entry name" value="RNA_pol_sigma_r2"/>
</dbReference>
<protein>
    <submittedName>
        <fullName evidence="7">Sigma-70 family RNA polymerase sigma factor</fullName>
    </submittedName>
</protein>
<name>A0A5B8FYN2_9RHOB</name>
<dbReference type="Gene3D" id="1.10.10.10">
    <property type="entry name" value="Winged helix-like DNA-binding domain superfamily/Winged helix DNA-binding domain"/>
    <property type="match status" value="1"/>
</dbReference>
<evidence type="ECO:0000313" key="7">
    <source>
        <dbReference type="EMBL" id="QDL93625.1"/>
    </source>
</evidence>
<accession>A0A5B8FYN2</accession>
<dbReference type="Pfam" id="PF04542">
    <property type="entry name" value="Sigma70_r2"/>
    <property type="match status" value="1"/>
</dbReference>
<dbReference type="GO" id="GO:0016987">
    <property type="term" value="F:sigma factor activity"/>
    <property type="evidence" value="ECO:0007669"/>
    <property type="project" value="UniProtKB-KW"/>
</dbReference>
<dbReference type="InterPro" id="IPR014284">
    <property type="entry name" value="RNA_pol_sigma-70_dom"/>
</dbReference>
<keyword evidence="4" id="KW-0804">Transcription</keyword>
<feature type="domain" description="RNA polymerase sigma factor 70 region 4 type 2" evidence="6">
    <location>
        <begin position="124"/>
        <end position="173"/>
    </location>
</feature>
<evidence type="ECO:0000259" key="6">
    <source>
        <dbReference type="Pfam" id="PF08281"/>
    </source>
</evidence>